<dbReference type="PANTHER" id="PTHR23502">
    <property type="entry name" value="MAJOR FACILITATOR SUPERFAMILY"/>
    <property type="match status" value="1"/>
</dbReference>
<name>A0A9X4REB6_9ACTN</name>
<feature type="transmembrane region" description="Helical" evidence="8">
    <location>
        <begin position="335"/>
        <end position="353"/>
    </location>
</feature>
<evidence type="ECO:0000313" key="11">
    <source>
        <dbReference type="Proteomes" id="UP001152755"/>
    </source>
</evidence>
<feature type="domain" description="Major facilitator superfamily (MFS) profile" evidence="9">
    <location>
        <begin position="1"/>
        <end position="386"/>
    </location>
</feature>
<dbReference type="FunFam" id="1.20.1720.10:FF:000005">
    <property type="entry name" value="Bcr/CflA family efflux transporter"/>
    <property type="match status" value="1"/>
</dbReference>
<keyword evidence="6 8" id="KW-1133">Transmembrane helix</keyword>
<feature type="transmembrane region" description="Helical" evidence="8">
    <location>
        <begin position="236"/>
        <end position="258"/>
    </location>
</feature>
<evidence type="ECO:0000256" key="7">
    <source>
        <dbReference type="ARBA" id="ARBA00023136"/>
    </source>
</evidence>
<comment type="caution">
    <text evidence="10">The sequence shown here is derived from an EMBL/GenBank/DDBJ whole genome shotgun (WGS) entry which is preliminary data.</text>
</comment>
<keyword evidence="7 8" id="KW-0472">Membrane</keyword>
<evidence type="ECO:0000256" key="5">
    <source>
        <dbReference type="ARBA" id="ARBA00022692"/>
    </source>
</evidence>
<dbReference type="PRINTS" id="PR01036">
    <property type="entry name" value="TCRTETB"/>
</dbReference>
<feature type="transmembrane region" description="Helical" evidence="8">
    <location>
        <begin position="96"/>
        <end position="113"/>
    </location>
</feature>
<proteinExistence type="inferred from homology"/>
<evidence type="ECO:0000256" key="3">
    <source>
        <dbReference type="ARBA" id="ARBA00022448"/>
    </source>
</evidence>
<protein>
    <submittedName>
        <fullName evidence="10">Multidrug effflux MFS transporter</fullName>
    </submittedName>
</protein>
<feature type="transmembrane region" description="Helical" evidence="8">
    <location>
        <begin position="125"/>
        <end position="147"/>
    </location>
</feature>
<feature type="transmembrane region" description="Helical" evidence="8">
    <location>
        <begin position="153"/>
        <end position="175"/>
    </location>
</feature>
<dbReference type="InterPro" id="IPR011701">
    <property type="entry name" value="MFS"/>
</dbReference>
<dbReference type="GO" id="GO:1990961">
    <property type="term" value="P:xenobiotic detoxification by transmembrane export across the plasma membrane"/>
    <property type="evidence" value="ECO:0007669"/>
    <property type="project" value="InterPro"/>
</dbReference>
<dbReference type="PANTHER" id="PTHR23502:SF132">
    <property type="entry name" value="POLYAMINE TRANSPORTER 2-RELATED"/>
    <property type="match status" value="1"/>
</dbReference>
<keyword evidence="11" id="KW-1185">Reference proteome</keyword>
<evidence type="ECO:0000313" key="10">
    <source>
        <dbReference type="EMBL" id="MDG3015458.1"/>
    </source>
</evidence>
<feature type="transmembrane region" description="Helical" evidence="8">
    <location>
        <begin position="298"/>
        <end position="323"/>
    </location>
</feature>
<dbReference type="Proteomes" id="UP001152755">
    <property type="component" value="Unassembled WGS sequence"/>
</dbReference>
<accession>A0A9X4REB6</accession>
<dbReference type="Gene3D" id="1.20.1720.10">
    <property type="entry name" value="Multidrug resistance protein D"/>
    <property type="match status" value="1"/>
</dbReference>
<dbReference type="EMBL" id="JANRHA010000008">
    <property type="protein sequence ID" value="MDG3015458.1"/>
    <property type="molecule type" value="Genomic_DNA"/>
</dbReference>
<dbReference type="NCBIfam" id="TIGR00710">
    <property type="entry name" value="efflux_Bcr_CflA"/>
    <property type="match status" value="1"/>
</dbReference>
<dbReference type="InterPro" id="IPR036259">
    <property type="entry name" value="MFS_trans_sf"/>
</dbReference>
<feature type="transmembrane region" description="Helical" evidence="8">
    <location>
        <begin position="208"/>
        <end position="230"/>
    </location>
</feature>
<dbReference type="GO" id="GO:0042910">
    <property type="term" value="F:xenobiotic transmembrane transporter activity"/>
    <property type="evidence" value="ECO:0007669"/>
    <property type="project" value="InterPro"/>
</dbReference>
<evidence type="ECO:0000256" key="1">
    <source>
        <dbReference type="ARBA" id="ARBA00004651"/>
    </source>
</evidence>
<sequence length="402" mass="40786">MLWMLGALSAIGPLATDMYLPALPQVGDDLGVSASAVQLTLTAFMVGLALGQLAVGPLSDGLGRRRPLRVGLVLLVGAAAICALAPSGAVLTVARLVQGLGSGVGMVIARAVVADRVTGPQAARTFSLLTVIVGVAPIVAPLFGGAIAGPAGWRGVFVVLTGLSVVLLAVVWRHVPETLPAGRRHPVSVRECARNIVAVVSVRRYRGYAAAFALTYGVIFGYISASPFVVQEVMGFSPTAFSVIFTCNAVGLTCANAVNSRLVGRYRPRALLTWGIAAVSTVAAVMVVVVVIDPAGRRPLLVIMFVLAGATGFVFGNAAALALDQVRDRSGTGSAVLGALQFSVGAVVSPLVITGTAAGALPMALVIFTCAMLAVLALAATGGKRHAAQAATKAPEEAPAPE</sequence>
<evidence type="ECO:0000259" key="9">
    <source>
        <dbReference type="PROSITE" id="PS50850"/>
    </source>
</evidence>
<keyword evidence="4" id="KW-1003">Cell membrane</keyword>
<keyword evidence="5 8" id="KW-0812">Transmembrane</keyword>
<organism evidence="10 11">
    <name type="scientific">Speluncibacter jeojiensis</name>
    <dbReference type="NCBI Taxonomy" id="2710754"/>
    <lineage>
        <taxon>Bacteria</taxon>
        <taxon>Bacillati</taxon>
        <taxon>Actinomycetota</taxon>
        <taxon>Actinomycetes</taxon>
        <taxon>Mycobacteriales</taxon>
        <taxon>Speluncibacteraceae</taxon>
        <taxon>Speluncibacter</taxon>
    </lineage>
</organism>
<evidence type="ECO:0000256" key="6">
    <source>
        <dbReference type="ARBA" id="ARBA00022989"/>
    </source>
</evidence>
<comment type="subcellular location">
    <subcellularLocation>
        <location evidence="1">Cell membrane</location>
        <topology evidence="1">Multi-pass membrane protein</topology>
    </subcellularLocation>
</comment>
<evidence type="ECO:0000256" key="8">
    <source>
        <dbReference type="SAM" id="Phobius"/>
    </source>
</evidence>
<dbReference type="CDD" id="cd17320">
    <property type="entry name" value="MFS_MdfA_MDR_like"/>
    <property type="match status" value="1"/>
</dbReference>
<dbReference type="Pfam" id="PF07690">
    <property type="entry name" value="MFS_1"/>
    <property type="match status" value="1"/>
</dbReference>
<evidence type="ECO:0000256" key="4">
    <source>
        <dbReference type="ARBA" id="ARBA00022475"/>
    </source>
</evidence>
<dbReference type="InterPro" id="IPR020846">
    <property type="entry name" value="MFS_dom"/>
</dbReference>
<dbReference type="AlphaFoldDB" id="A0A9X4REB6"/>
<reference evidence="10" key="1">
    <citation type="submission" date="2022-08" db="EMBL/GenBank/DDBJ databases">
        <title>Genome analysis of Corynebacteriales strain.</title>
        <authorList>
            <person name="Lee S.D."/>
        </authorList>
    </citation>
    <scope>NUCLEOTIDE SEQUENCE</scope>
    <source>
        <strain evidence="10">D3-21</strain>
    </source>
</reference>
<keyword evidence="3" id="KW-0813">Transport</keyword>
<evidence type="ECO:0000256" key="2">
    <source>
        <dbReference type="ARBA" id="ARBA00006236"/>
    </source>
</evidence>
<feature type="transmembrane region" description="Helical" evidence="8">
    <location>
        <begin position="70"/>
        <end position="90"/>
    </location>
</feature>
<dbReference type="PROSITE" id="PS00216">
    <property type="entry name" value="SUGAR_TRANSPORT_1"/>
    <property type="match status" value="1"/>
</dbReference>
<dbReference type="InterPro" id="IPR005829">
    <property type="entry name" value="Sugar_transporter_CS"/>
</dbReference>
<dbReference type="GO" id="GO:0005886">
    <property type="term" value="C:plasma membrane"/>
    <property type="evidence" value="ECO:0007669"/>
    <property type="project" value="UniProtKB-SubCell"/>
</dbReference>
<dbReference type="InterPro" id="IPR004812">
    <property type="entry name" value="Efflux_drug-R_Bcr/CmlA"/>
</dbReference>
<feature type="transmembrane region" description="Helical" evidence="8">
    <location>
        <begin position="34"/>
        <end position="58"/>
    </location>
</feature>
<dbReference type="SUPFAM" id="SSF103473">
    <property type="entry name" value="MFS general substrate transporter"/>
    <property type="match status" value="1"/>
</dbReference>
<comment type="similarity">
    <text evidence="2">Belongs to the major facilitator superfamily. Bcr/CmlA family.</text>
</comment>
<dbReference type="PROSITE" id="PS50850">
    <property type="entry name" value="MFS"/>
    <property type="match status" value="1"/>
</dbReference>
<gene>
    <name evidence="10" type="ORF">NVS88_12940</name>
</gene>
<feature type="transmembrane region" description="Helical" evidence="8">
    <location>
        <begin position="270"/>
        <end position="292"/>
    </location>
</feature>
<feature type="transmembrane region" description="Helical" evidence="8">
    <location>
        <begin position="359"/>
        <end position="380"/>
    </location>
</feature>